<sequence length="103" mass="11423">MVSAPKPVQQAKAPPATPVTWSATVQRSPNRTLDNNAVDDDSVHTKSGNKNKKSAADQSGPQRLDRSDLDDLARRLLDPVGRLLRAELRHGRERAGILHDRRR</sequence>
<evidence type="ECO:0000313" key="3">
    <source>
        <dbReference type="Proteomes" id="UP000552097"/>
    </source>
</evidence>
<evidence type="ECO:0000313" key="2">
    <source>
        <dbReference type="EMBL" id="MBB5802163.1"/>
    </source>
</evidence>
<reference evidence="2 3" key="1">
    <citation type="submission" date="2020-08" db="EMBL/GenBank/DDBJ databases">
        <title>Sequencing the genomes of 1000 actinobacteria strains.</title>
        <authorList>
            <person name="Klenk H.-P."/>
        </authorList>
    </citation>
    <scope>NUCLEOTIDE SEQUENCE [LARGE SCALE GENOMIC DNA]</scope>
    <source>
        <strain evidence="2 3">DSM 45486</strain>
    </source>
</reference>
<keyword evidence="3" id="KW-1185">Reference proteome</keyword>
<feature type="region of interest" description="Disordered" evidence="1">
    <location>
        <begin position="1"/>
        <end position="69"/>
    </location>
</feature>
<gene>
    <name evidence="2" type="ORF">F4560_001931</name>
</gene>
<comment type="caution">
    <text evidence="2">The sequence shown here is derived from an EMBL/GenBank/DDBJ whole genome shotgun (WGS) entry which is preliminary data.</text>
</comment>
<name>A0A7W9HHT0_9PSEU</name>
<dbReference type="AlphaFoldDB" id="A0A7W9HHT0"/>
<protein>
    <recommendedName>
        <fullName evidence="4">Syndecan 1</fullName>
    </recommendedName>
</protein>
<dbReference type="Proteomes" id="UP000552097">
    <property type="component" value="Unassembled WGS sequence"/>
</dbReference>
<accession>A0A7W9HHT0</accession>
<evidence type="ECO:0000256" key="1">
    <source>
        <dbReference type="SAM" id="MobiDB-lite"/>
    </source>
</evidence>
<organism evidence="2 3">
    <name type="scientific">Saccharothrix ecbatanensis</name>
    <dbReference type="NCBI Taxonomy" id="1105145"/>
    <lineage>
        <taxon>Bacteria</taxon>
        <taxon>Bacillati</taxon>
        <taxon>Actinomycetota</taxon>
        <taxon>Actinomycetes</taxon>
        <taxon>Pseudonocardiales</taxon>
        <taxon>Pseudonocardiaceae</taxon>
        <taxon>Saccharothrix</taxon>
    </lineage>
</organism>
<proteinExistence type="predicted"/>
<dbReference type="RefSeq" id="WP_184918710.1">
    <property type="nucleotide sequence ID" value="NZ_JACHMO010000001.1"/>
</dbReference>
<feature type="compositionally biased region" description="Low complexity" evidence="1">
    <location>
        <begin position="1"/>
        <end position="20"/>
    </location>
</feature>
<dbReference type="EMBL" id="JACHMO010000001">
    <property type="protein sequence ID" value="MBB5802163.1"/>
    <property type="molecule type" value="Genomic_DNA"/>
</dbReference>
<evidence type="ECO:0008006" key="4">
    <source>
        <dbReference type="Google" id="ProtNLM"/>
    </source>
</evidence>
<feature type="compositionally biased region" description="Polar residues" evidence="1">
    <location>
        <begin position="21"/>
        <end position="35"/>
    </location>
</feature>